<sequence>GGQAALEQHRPAGPADRLQQREVLHVAGADLQHVGVLGDHVHVGGVDDLGDHREAGLRADLGQDPQPGHPQPLERVRGGARLVRPAAQQRRPGPAGLVGRRQRLLGRLDRARPGDQRERVRPDRHPAHADRRAALVVLRADQLVRGGDPDDLADPREQADVDALQHLLGADDTDDRAGDAAADERAAARRPHVRDDVVDLGVGAAGRHHDDHGVPFQRKEPRTEWSGARGAGGAATSGRTPPTRPGEPGPAGI</sequence>
<feature type="compositionally biased region" description="Basic and acidic residues" evidence="1">
    <location>
        <begin position="175"/>
        <end position="197"/>
    </location>
</feature>
<feature type="compositionally biased region" description="Basic and acidic residues" evidence="1">
    <location>
        <begin position="207"/>
        <end position="223"/>
    </location>
</feature>
<feature type="non-terminal residue" evidence="2">
    <location>
        <position position="253"/>
    </location>
</feature>
<gene>
    <name evidence="2" type="ORF">AVDCRST_MAG41-4189</name>
</gene>
<organism evidence="2">
    <name type="scientific">uncultured Mycobacteriales bacterium</name>
    <dbReference type="NCBI Taxonomy" id="581187"/>
    <lineage>
        <taxon>Bacteria</taxon>
        <taxon>Bacillati</taxon>
        <taxon>Actinomycetota</taxon>
        <taxon>Actinomycetes</taxon>
        <taxon>Mycobacteriales</taxon>
        <taxon>environmental samples</taxon>
    </lineage>
</organism>
<feature type="compositionally biased region" description="Basic and acidic residues" evidence="1">
    <location>
        <begin position="106"/>
        <end position="129"/>
    </location>
</feature>
<feature type="non-terminal residue" evidence="2">
    <location>
        <position position="1"/>
    </location>
</feature>
<evidence type="ECO:0000313" key="2">
    <source>
        <dbReference type="EMBL" id="CAA9288393.1"/>
    </source>
</evidence>
<evidence type="ECO:0000256" key="1">
    <source>
        <dbReference type="SAM" id="MobiDB-lite"/>
    </source>
</evidence>
<name>A0A6J4JV82_9ACTN</name>
<dbReference type="EMBL" id="CADCTP010000401">
    <property type="protein sequence ID" value="CAA9288393.1"/>
    <property type="molecule type" value="Genomic_DNA"/>
</dbReference>
<dbReference type="AlphaFoldDB" id="A0A6J4JV82"/>
<feature type="compositionally biased region" description="Pro residues" evidence="1">
    <location>
        <begin position="242"/>
        <end position="253"/>
    </location>
</feature>
<feature type="region of interest" description="Disordered" evidence="1">
    <location>
        <begin position="84"/>
        <end position="129"/>
    </location>
</feature>
<proteinExistence type="predicted"/>
<reference evidence="2" key="1">
    <citation type="submission" date="2020-02" db="EMBL/GenBank/DDBJ databases">
        <authorList>
            <person name="Meier V. D."/>
        </authorList>
    </citation>
    <scope>NUCLEOTIDE SEQUENCE</scope>
    <source>
        <strain evidence="2">AVDCRST_MAG41</strain>
    </source>
</reference>
<protein>
    <submittedName>
        <fullName evidence="2">Uncharacterized protein</fullName>
    </submittedName>
</protein>
<accession>A0A6J4JV82</accession>
<feature type="region of interest" description="Disordered" evidence="1">
    <location>
        <begin position="169"/>
        <end position="253"/>
    </location>
</feature>